<protein>
    <recommendedName>
        <fullName evidence="1">peptidyl-tRNA hydrolase</fullName>
        <ecNumber evidence="1">3.1.1.29</ecNumber>
    </recommendedName>
</protein>
<organism evidence="6 7">
    <name type="scientific">Dendrobium thyrsiflorum</name>
    <name type="common">Pinecone-like raceme dendrobium</name>
    <name type="synonym">Orchid</name>
    <dbReference type="NCBI Taxonomy" id="117978"/>
    <lineage>
        <taxon>Eukaryota</taxon>
        <taxon>Viridiplantae</taxon>
        <taxon>Streptophyta</taxon>
        <taxon>Embryophyta</taxon>
        <taxon>Tracheophyta</taxon>
        <taxon>Spermatophyta</taxon>
        <taxon>Magnoliopsida</taxon>
        <taxon>Liliopsida</taxon>
        <taxon>Asparagales</taxon>
        <taxon>Orchidaceae</taxon>
        <taxon>Epidendroideae</taxon>
        <taxon>Malaxideae</taxon>
        <taxon>Dendrobiinae</taxon>
        <taxon>Dendrobium</taxon>
    </lineage>
</organism>
<gene>
    <name evidence="6" type="ORF">M5K25_008057</name>
</gene>
<evidence type="ECO:0000313" key="7">
    <source>
        <dbReference type="Proteomes" id="UP001552299"/>
    </source>
</evidence>
<evidence type="ECO:0000256" key="1">
    <source>
        <dbReference type="ARBA" id="ARBA00013260"/>
    </source>
</evidence>
<evidence type="ECO:0000256" key="4">
    <source>
        <dbReference type="ARBA" id="ARBA00048707"/>
    </source>
</evidence>
<comment type="similarity">
    <text evidence="3">Belongs to the PTH2 family.</text>
</comment>
<name>A0ABD0V7R5_DENTH</name>
<dbReference type="Proteomes" id="UP001552299">
    <property type="component" value="Unassembled WGS sequence"/>
</dbReference>
<reference evidence="6 7" key="1">
    <citation type="journal article" date="2024" name="Plant Biotechnol. J.">
        <title>Dendrobium thyrsiflorum genome and its molecular insights into genes involved in important horticultural traits.</title>
        <authorList>
            <person name="Chen B."/>
            <person name="Wang J.Y."/>
            <person name="Zheng P.J."/>
            <person name="Li K.L."/>
            <person name="Liang Y.M."/>
            <person name="Chen X.F."/>
            <person name="Zhang C."/>
            <person name="Zhao X."/>
            <person name="He X."/>
            <person name="Zhang G.Q."/>
            <person name="Liu Z.J."/>
            <person name="Xu Q."/>
        </authorList>
    </citation>
    <scope>NUCLEOTIDE SEQUENCE [LARGE SCALE GENOMIC DNA]</scope>
    <source>
        <strain evidence="6">GZMU011</strain>
    </source>
</reference>
<feature type="transmembrane region" description="Helical" evidence="5">
    <location>
        <begin position="42"/>
        <end position="60"/>
    </location>
</feature>
<accession>A0ABD0V7R5</accession>
<evidence type="ECO:0000313" key="6">
    <source>
        <dbReference type="EMBL" id="KAL0921029.1"/>
    </source>
</evidence>
<keyword evidence="2" id="KW-0378">Hydrolase</keyword>
<dbReference type="PANTHER" id="PTHR12649">
    <property type="entry name" value="PEPTIDYL-TRNA HYDROLASE 2"/>
    <property type="match status" value="1"/>
</dbReference>
<evidence type="ECO:0000256" key="3">
    <source>
        <dbReference type="ARBA" id="ARBA00038050"/>
    </source>
</evidence>
<keyword evidence="7" id="KW-1185">Reference proteome</keyword>
<dbReference type="EC" id="3.1.1.29" evidence="1"/>
<dbReference type="GO" id="GO:0004045">
    <property type="term" value="F:peptidyl-tRNA hydrolase activity"/>
    <property type="evidence" value="ECO:0007669"/>
    <property type="project" value="UniProtKB-EC"/>
</dbReference>
<proteinExistence type="inferred from homology"/>
<dbReference type="AlphaFoldDB" id="A0ABD0V7R5"/>
<dbReference type="InterPro" id="IPR023476">
    <property type="entry name" value="Pep_tRNA_hydro_II_dom_sf"/>
</dbReference>
<comment type="catalytic activity">
    <reaction evidence="4">
        <text>an N-acyl-L-alpha-aminoacyl-tRNA + H2O = an N-acyl-L-amino acid + a tRNA + H(+)</text>
        <dbReference type="Rhea" id="RHEA:54448"/>
        <dbReference type="Rhea" id="RHEA-COMP:10123"/>
        <dbReference type="Rhea" id="RHEA-COMP:13883"/>
        <dbReference type="ChEBI" id="CHEBI:15377"/>
        <dbReference type="ChEBI" id="CHEBI:15378"/>
        <dbReference type="ChEBI" id="CHEBI:59874"/>
        <dbReference type="ChEBI" id="CHEBI:78442"/>
        <dbReference type="ChEBI" id="CHEBI:138191"/>
        <dbReference type="EC" id="3.1.1.29"/>
    </reaction>
</comment>
<dbReference type="EMBL" id="JANQDX010000007">
    <property type="protein sequence ID" value="KAL0921029.1"/>
    <property type="molecule type" value="Genomic_DNA"/>
</dbReference>
<dbReference type="SUPFAM" id="SSF102462">
    <property type="entry name" value="Peptidyl-tRNA hydrolase II"/>
    <property type="match status" value="1"/>
</dbReference>
<keyword evidence="5" id="KW-1133">Transmembrane helix</keyword>
<evidence type="ECO:0000256" key="2">
    <source>
        <dbReference type="ARBA" id="ARBA00022801"/>
    </source>
</evidence>
<dbReference type="Pfam" id="PF01981">
    <property type="entry name" value="PTH2"/>
    <property type="match status" value="1"/>
</dbReference>
<dbReference type="PANTHER" id="PTHR12649:SF11">
    <property type="entry name" value="PEPTIDYL-TRNA HYDROLASE 2, MITOCHONDRIAL"/>
    <property type="match status" value="1"/>
</dbReference>
<keyword evidence="5" id="KW-0812">Transmembrane</keyword>
<dbReference type="InterPro" id="IPR002833">
    <property type="entry name" value="PTH2"/>
</dbReference>
<evidence type="ECO:0000256" key="5">
    <source>
        <dbReference type="SAM" id="Phobius"/>
    </source>
</evidence>
<dbReference type="Gene3D" id="3.40.1490.10">
    <property type="entry name" value="Bit1"/>
    <property type="match status" value="1"/>
</dbReference>
<sequence>MASGFCDVTLVDLQMQPLECMRSCCKGAATRRAVYPVFMCPYALGFHFSPSFSLVFIYATRRVDRAERAKIEAQNLLVLSSSSSALLHLCDESPRASKGSESCVCSVEARGGRVTNRLKGTADQYGLPTFIVADAGRTQVQAGSKTVLAIGPGMLPVSCLYM</sequence>
<comment type="caution">
    <text evidence="6">The sequence shown here is derived from an EMBL/GenBank/DDBJ whole genome shotgun (WGS) entry which is preliminary data.</text>
</comment>
<keyword evidence="5" id="KW-0472">Membrane</keyword>